<reference evidence="2 3" key="1">
    <citation type="submission" date="2019-12" db="EMBL/GenBank/DDBJ databases">
        <title>Novel species isolated from a subtropical stream in China.</title>
        <authorList>
            <person name="Lu H."/>
        </authorList>
    </citation>
    <scope>NUCLEOTIDE SEQUENCE [LARGE SCALE GENOMIC DNA]</scope>
    <source>
        <strain evidence="2 3">FT135W</strain>
    </source>
</reference>
<accession>A0A6L8K6M8</accession>
<comment type="caution">
    <text evidence="2">The sequence shown here is derived from an EMBL/GenBank/DDBJ whole genome shotgun (WGS) entry which is preliminary data.</text>
</comment>
<evidence type="ECO:0000256" key="1">
    <source>
        <dbReference type="SAM" id="SignalP"/>
    </source>
</evidence>
<dbReference type="AlphaFoldDB" id="A0A6L8K6M8"/>
<feature type="signal peptide" evidence="1">
    <location>
        <begin position="1"/>
        <end position="28"/>
    </location>
</feature>
<dbReference type="RefSeq" id="WP_161006105.1">
    <property type="nucleotide sequence ID" value="NZ_WWCN01000004.1"/>
</dbReference>
<dbReference type="Gene3D" id="2.120.10.10">
    <property type="match status" value="1"/>
</dbReference>
<dbReference type="EMBL" id="WWCN01000004">
    <property type="protein sequence ID" value="MYM22605.1"/>
    <property type="molecule type" value="Genomic_DNA"/>
</dbReference>
<keyword evidence="3" id="KW-1185">Reference proteome</keyword>
<name>A0A6L8K6M8_9BURK</name>
<protein>
    <submittedName>
        <fullName evidence="2">Exo-alpha-sialidase</fullName>
    </submittedName>
</protein>
<dbReference type="SUPFAM" id="SSF50939">
    <property type="entry name" value="Sialidases"/>
    <property type="match status" value="1"/>
</dbReference>
<evidence type="ECO:0000313" key="3">
    <source>
        <dbReference type="Proteomes" id="UP000479335"/>
    </source>
</evidence>
<gene>
    <name evidence="2" type="ORF">GTP46_08100</name>
</gene>
<sequence length="412" mass="44517">MSEFKMRARYTKVGAVLTLLLLTHNASSDEHAHNAPGTAVPAARPAKQQLGSSTAFDPSGVLWTVSRDGDTGADHLVLEHSADSGETWSAKVSINAESVVASGDERPRINFGAKGEIYITYSRPLSKAYTSEVRFMRSENGGHSFSEPVTVHKDMNVITHGFASTVVDAKGYIYVTWIDKRDQQEAKEAGHPYAGAAQYYAVSLDGGRSFQGDYKIADHSCECCRSSLALNSEGHAVLLWRHVFQPNIRDHAFTMLTPGGKPQTIERATFDNWAIDACPHQGPALAYGDDGRRHQTWFTGGEDGGGLYYASQAATGGLVTPIRLGSGQAANAEVAVSGQQVEIAWKEFDGTVTQIRGMSSGDAGHTWQTRTLASTNGASDQPRLAKNGRRIFLVWRTETDGMRTISLPGAKP</sequence>
<keyword evidence="1" id="KW-0732">Signal</keyword>
<feature type="chain" id="PRO_5026977428" evidence="1">
    <location>
        <begin position="29"/>
        <end position="412"/>
    </location>
</feature>
<dbReference type="InterPro" id="IPR036278">
    <property type="entry name" value="Sialidase_sf"/>
</dbReference>
<proteinExistence type="predicted"/>
<organism evidence="2 3">
    <name type="scientific">Duganella flavida</name>
    <dbReference type="NCBI Taxonomy" id="2692175"/>
    <lineage>
        <taxon>Bacteria</taxon>
        <taxon>Pseudomonadati</taxon>
        <taxon>Pseudomonadota</taxon>
        <taxon>Betaproteobacteria</taxon>
        <taxon>Burkholderiales</taxon>
        <taxon>Oxalobacteraceae</taxon>
        <taxon>Telluria group</taxon>
        <taxon>Duganella</taxon>
    </lineage>
</organism>
<evidence type="ECO:0000313" key="2">
    <source>
        <dbReference type="EMBL" id="MYM22605.1"/>
    </source>
</evidence>
<dbReference type="Proteomes" id="UP000479335">
    <property type="component" value="Unassembled WGS sequence"/>
</dbReference>
<dbReference type="CDD" id="cd15482">
    <property type="entry name" value="Sialidase_non-viral"/>
    <property type="match status" value="1"/>
</dbReference>